<evidence type="ECO:0000256" key="2">
    <source>
        <dbReference type="ARBA" id="ARBA00010831"/>
    </source>
</evidence>
<feature type="region of interest" description="Disordered" evidence="12">
    <location>
        <begin position="903"/>
        <end position="933"/>
    </location>
</feature>
<dbReference type="PROSITE" id="PS50157">
    <property type="entry name" value="ZINC_FINGER_C2H2_2"/>
    <property type="match status" value="4"/>
</dbReference>
<feature type="compositionally biased region" description="Basic and acidic residues" evidence="12">
    <location>
        <begin position="255"/>
        <end position="266"/>
    </location>
</feature>
<evidence type="ECO:0000256" key="8">
    <source>
        <dbReference type="ARBA" id="ARBA00023125"/>
    </source>
</evidence>
<dbReference type="FunFam" id="3.30.160.60:FF:000068">
    <property type="entry name" value="GLI family zinc finger 3"/>
    <property type="match status" value="1"/>
</dbReference>
<dbReference type="GO" id="GO:0000981">
    <property type="term" value="F:DNA-binding transcription factor activity, RNA polymerase II-specific"/>
    <property type="evidence" value="ECO:0007669"/>
    <property type="project" value="TreeGrafter"/>
</dbReference>
<organism evidence="14 15">
    <name type="scientific">Mytilus coruscus</name>
    <name type="common">Sea mussel</name>
    <dbReference type="NCBI Taxonomy" id="42192"/>
    <lineage>
        <taxon>Eukaryota</taxon>
        <taxon>Metazoa</taxon>
        <taxon>Spiralia</taxon>
        <taxon>Lophotrochozoa</taxon>
        <taxon>Mollusca</taxon>
        <taxon>Bivalvia</taxon>
        <taxon>Autobranchia</taxon>
        <taxon>Pteriomorphia</taxon>
        <taxon>Mytilida</taxon>
        <taxon>Mytiloidea</taxon>
        <taxon>Mytilidae</taxon>
        <taxon>Mytilinae</taxon>
        <taxon>Mytilus</taxon>
    </lineage>
</organism>
<dbReference type="AlphaFoldDB" id="A0A6J8DST5"/>
<feature type="domain" description="C2H2-type" evidence="13">
    <location>
        <begin position="157"/>
        <end position="186"/>
    </location>
</feature>
<keyword evidence="3" id="KW-0479">Metal-binding</keyword>
<dbReference type="SMART" id="SM00355">
    <property type="entry name" value="ZnF_C2H2"/>
    <property type="match status" value="5"/>
</dbReference>
<dbReference type="FunFam" id="3.30.160.60:FF:000019">
    <property type="entry name" value="GLI family zinc finger 3"/>
    <property type="match status" value="1"/>
</dbReference>
<dbReference type="PROSITE" id="PS00028">
    <property type="entry name" value="ZINC_FINGER_C2H2_1"/>
    <property type="match status" value="4"/>
</dbReference>
<dbReference type="Pfam" id="PF23561">
    <property type="entry name" value="zf-C2H2_15"/>
    <property type="match status" value="1"/>
</dbReference>
<feature type="region of interest" description="Disordered" evidence="12">
    <location>
        <begin position="246"/>
        <end position="321"/>
    </location>
</feature>
<feature type="compositionally biased region" description="Pro residues" evidence="12">
    <location>
        <begin position="1"/>
        <end position="11"/>
    </location>
</feature>
<feature type="compositionally biased region" description="Basic and acidic residues" evidence="12">
    <location>
        <begin position="48"/>
        <end position="65"/>
    </location>
</feature>
<dbReference type="GO" id="GO:0000978">
    <property type="term" value="F:RNA polymerase II cis-regulatory region sequence-specific DNA binding"/>
    <property type="evidence" value="ECO:0007669"/>
    <property type="project" value="TreeGrafter"/>
</dbReference>
<feature type="compositionally biased region" description="Acidic residues" evidence="12">
    <location>
        <begin position="344"/>
        <end position="360"/>
    </location>
</feature>
<dbReference type="Gene3D" id="3.30.160.60">
    <property type="entry name" value="Classic Zinc Finger"/>
    <property type="match status" value="5"/>
</dbReference>
<dbReference type="FunFam" id="3.30.160.60:FF:000031">
    <property type="entry name" value="GLI family zinc finger 3"/>
    <property type="match status" value="1"/>
</dbReference>
<evidence type="ECO:0000256" key="4">
    <source>
        <dbReference type="ARBA" id="ARBA00022737"/>
    </source>
</evidence>
<dbReference type="FunFam" id="3.30.160.60:FF:000048">
    <property type="entry name" value="GLI family zinc finger 3"/>
    <property type="match status" value="1"/>
</dbReference>
<evidence type="ECO:0000256" key="12">
    <source>
        <dbReference type="SAM" id="MobiDB-lite"/>
    </source>
</evidence>
<feature type="domain" description="C2H2-type" evidence="13">
    <location>
        <begin position="129"/>
        <end position="156"/>
    </location>
</feature>
<feature type="region of interest" description="Disordered" evidence="12">
    <location>
        <begin position="342"/>
        <end position="369"/>
    </location>
</feature>
<evidence type="ECO:0000313" key="14">
    <source>
        <dbReference type="EMBL" id="CAC5410985.1"/>
    </source>
</evidence>
<feature type="compositionally biased region" description="Basic and acidic residues" evidence="12">
    <location>
        <begin position="72"/>
        <end position="82"/>
    </location>
</feature>
<evidence type="ECO:0000259" key="13">
    <source>
        <dbReference type="PROSITE" id="PS50157"/>
    </source>
</evidence>
<feature type="domain" description="C2H2-type" evidence="13">
    <location>
        <begin position="187"/>
        <end position="217"/>
    </location>
</feature>
<feature type="region of interest" description="Disordered" evidence="12">
    <location>
        <begin position="1"/>
        <end position="86"/>
    </location>
</feature>
<keyword evidence="9" id="KW-0804">Transcription</keyword>
<dbReference type="Pfam" id="PF00096">
    <property type="entry name" value="zf-C2H2"/>
    <property type="match status" value="2"/>
</dbReference>
<feature type="region of interest" description="Disordered" evidence="12">
    <location>
        <begin position="801"/>
        <end position="840"/>
    </location>
</feature>
<name>A0A6J8DST5_MYTCO</name>
<dbReference type="EMBL" id="CACVKT020007820">
    <property type="protein sequence ID" value="CAC5410985.1"/>
    <property type="molecule type" value="Genomic_DNA"/>
</dbReference>
<keyword evidence="10" id="KW-0539">Nucleus</keyword>
<feature type="domain" description="C2H2-type" evidence="13">
    <location>
        <begin position="218"/>
        <end position="243"/>
    </location>
</feature>
<evidence type="ECO:0000256" key="10">
    <source>
        <dbReference type="ARBA" id="ARBA00023242"/>
    </source>
</evidence>
<dbReference type="GO" id="GO:0005634">
    <property type="term" value="C:nucleus"/>
    <property type="evidence" value="ECO:0007669"/>
    <property type="project" value="UniProtKB-SubCell"/>
</dbReference>
<feature type="region of interest" description="Disordered" evidence="12">
    <location>
        <begin position="457"/>
        <end position="485"/>
    </location>
</feature>
<evidence type="ECO:0000256" key="11">
    <source>
        <dbReference type="PROSITE-ProRule" id="PRU00042"/>
    </source>
</evidence>
<keyword evidence="6" id="KW-0862">Zinc</keyword>
<dbReference type="InterPro" id="IPR056436">
    <property type="entry name" value="Znf-C2H2_ZIC1-5/GLI1-3-like"/>
</dbReference>
<keyword evidence="8" id="KW-0238">DNA-binding</keyword>
<keyword evidence="5 11" id="KW-0863">Zinc-finger</keyword>
<dbReference type="InterPro" id="IPR036236">
    <property type="entry name" value="Znf_C2H2_sf"/>
</dbReference>
<dbReference type="InterPro" id="IPR043359">
    <property type="entry name" value="GLI-like"/>
</dbReference>
<dbReference type="InterPro" id="IPR013087">
    <property type="entry name" value="Znf_C2H2_type"/>
</dbReference>
<accession>A0A6J8DST5</accession>
<evidence type="ECO:0000256" key="3">
    <source>
        <dbReference type="ARBA" id="ARBA00022723"/>
    </source>
</evidence>
<dbReference type="Proteomes" id="UP000507470">
    <property type="component" value="Unassembled WGS sequence"/>
</dbReference>
<evidence type="ECO:0000256" key="7">
    <source>
        <dbReference type="ARBA" id="ARBA00023015"/>
    </source>
</evidence>
<keyword evidence="7" id="KW-0805">Transcription regulation</keyword>
<evidence type="ECO:0000256" key="6">
    <source>
        <dbReference type="ARBA" id="ARBA00022833"/>
    </source>
</evidence>
<feature type="compositionally biased region" description="Polar residues" evidence="12">
    <location>
        <begin position="26"/>
        <end position="46"/>
    </location>
</feature>
<dbReference type="SUPFAM" id="SSF57667">
    <property type="entry name" value="beta-beta-alpha zinc fingers"/>
    <property type="match status" value="3"/>
</dbReference>
<sequence>MPQAPMMPPTSQPMMHQMPTKPELSPQISTTTKDAGSSVVSSTVDQTIEIKRSKVKKENDGSRLDDFDDDEKMDRKPDHIPQEGEPDFIETNCHWENCSSEFDCQDDLVKHINIDHIQANKKSFVCRWKDCNREEKPFKAQYMLVVHMRRHTGEKPHKCTFEGCSKAYSRLENLKTHLRSHTGEKPYMCEFPGCTKAFSNASDRAKHQNRTHSNAKPYVCKAIGCTKRYTDPSSLRKHVKTVHGPDFYANKKHKGDGTCKKEMKEEGDQDQEKEEGNNKMEECLTVTPLQAAGERRRSQDNVGSAVSHQQPSPQSSPEVNVTCNMQPDLIEDHINTQNISTDQGMEEEEEVDIPEPDEAEVPGSGSSLVTRTNRLNSQLTMQTKNRLSGKSQLPTITSQENINQMTDLTDLKSLQKKPQHKSITDLKNRNDLLPVNKLLPVNGNRRDSNTSTISSYLSSMRSDASPFPLSSHYSSRRSSDVSQVSNRLSITNSPYEYDITGNIPIHGPGVQINSRRSSETSNMSDIAAQLSKAQLGSHPNLVVTSQAMTLRSPASKYAQDRVARFLSARHDLDGARTSTPCQTPLPHEIPGREIRRASDPVRTLDPNFSALKKLQRFHSLNMMKPLPVPQSMKSLMNKTGSNNTFHSSRSSIATDYSLNENDEYGSPGRTDADHEAALEEQLMADNEDMIIPDDMQRFLNECYNHGIPSSFQEMEALQENEIHCEPGQDSMKCSNQQMPMADGSSMQMSTGYYGNQNVNNHAMYMNNSQGQMQNNTVQNGSMQMNPMWDQSQGYNMQNMSQGQNSMHNSMPPHSSGSMPSNSSMNMVSQNSSNSMMPPPSSNMIPHPPSTKPMQNGPMNNMQMMNMGNMQYRTNGGNMQGNMQMQQNGNRNFGNGQQMGINQWQMMQGGGGNSQFNQERSPQPPSMPKSQQRMNMRRMAMSAGNQNMMQNQMGNYQNMNNMNMQMQGGQNTNMQMQGQNTNMQMQGGQNMNTQVNGGGNMNNMQMNGGVNMNNMQLPGGQVMNNMQMQGHMNNEPIVNQMQSGLMLPPQPPVNKRESQSPQVQVPHISTSQIPARGKAANRNQMMMPQHNEMLTNQKNCNSMIRPNQNSYNNQDMYQQMQGNFSQQKMTQNVNQGGNHGNMIYPSNMYNQNDPNQQSMWNQQNMSQRMANNQQQYSTNPMEMSPGCNKVTSSTDPEDAAQPIEDFMENINSISSENLLDNMSSVSEHTCTNTYIPPSGNRSESQSSRYSMMSNNMVVNDMSSVLTQLAQENKYLNMRH</sequence>
<dbReference type="GO" id="GO:0008270">
    <property type="term" value="F:zinc ion binding"/>
    <property type="evidence" value="ECO:0007669"/>
    <property type="project" value="UniProtKB-KW"/>
</dbReference>
<dbReference type="PANTHER" id="PTHR45718">
    <property type="entry name" value="TRANSCRIPTIONAL ACTIVATOR CUBITUS INTERRUPTUS"/>
    <property type="match status" value="1"/>
</dbReference>
<dbReference type="GO" id="GO:0007224">
    <property type="term" value="P:smoothened signaling pathway"/>
    <property type="evidence" value="ECO:0007669"/>
    <property type="project" value="TreeGrafter"/>
</dbReference>
<gene>
    <name evidence="14" type="ORF">MCOR_44122</name>
</gene>
<keyword evidence="4" id="KW-0677">Repeat</keyword>
<protein>
    <submittedName>
        <fullName evidence="14">GLI2</fullName>
    </submittedName>
</protein>
<dbReference type="FunFam" id="3.30.160.60:FF:000036">
    <property type="entry name" value="GLI family zinc finger 3"/>
    <property type="match status" value="1"/>
</dbReference>
<evidence type="ECO:0000256" key="5">
    <source>
        <dbReference type="ARBA" id="ARBA00022771"/>
    </source>
</evidence>
<reference evidence="14 15" key="1">
    <citation type="submission" date="2020-06" db="EMBL/GenBank/DDBJ databases">
        <authorList>
            <person name="Li R."/>
            <person name="Bekaert M."/>
        </authorList>
    </citation>
    <scope>NUCLEOTIDE SEQUENCE [LARGE SCALE GENOMIC DNA]</scope>
    <source>
        <strain evidence="15">wild</strain>
    </source>
</reference>
<dbReference type="PANTHER" id="PTHR45718:SF4">
    <property type="entry name" value="TRANSCRIPTIONAL ACTIVATOR CUBITUS INTERRUPTUS"/>
    <property type="match status" value="1"/>
</dbReference>
<evidence type="ECO:0000256" key="1">
    <source>
        <dbReference type="ARBA" id="ARBA00004123"/>
    </source>
</evidence>
<evidence type="ECO:0000313" key="15">
    <source>
        <dbReference type="Proteomes" id="UP000507470"/>
    </source>
</evidence>
<comment type="similarity">
    <text evidence="2">Belongs to the GLI C2H2-type zinc-finger protein family.</text>
</comment>
<keyword evidence="15" id="KW-1185">Reference proteome</keyword>
<comment type="subcellular location">
    <subcellularLocation>
        <location evidence="1">Nucleus</location>
    </subcellularLocation>
</comment>
<feature type="compositionally biased region" description="Low complexity" evidence="12">
    <location>
        <begin position="804"/>
        <end position="835"/>
    </location>
</feature>
<proteinExistence type="inferred from homology"/>
<dbReference type="OrthoDB" id="3214149at2759"/>
<evidence type="ECO:0000256" key="9">
    <source>
        <dbReference type="ARBA" id="ARBA00023163"/>
    </source>
</evidence>